<evidence type="ECO:0000313" key="4">
    <source>
        <dbReference type="Proteomes" id="UP000640052"/>
    </source>
</evidence>
<dbReference type="PROSITE" id="PS50231">
    <property type="entry name" value="RICIN_B_LECTIN"/>
    <property type="match status" value="1"/>
</dbReference>
<dbReference type="EMBL" id="BOOA01000067">
    <property type="protein sequence ID" value="GIH27925.1"/>
    <property type="molecule type" value="Genomic_DNA"/>
</dbReference>
<proteinExistence type="predicted"/>
<dbReference type="Pfam" id="PF00652">
    <property type="entry name" value="Ricin_B_lectin"/>
    <property type="match status" value="1"/>
</dbReference>
<gene>
    <name evidence="3" type="ORF">Aph01nite_62350</name>
</gene>
<feature type="signal peptide" evidence="1">
    <location>
        <begin position="1"/>
        <end position="29"/>
    </location>
</feature>
<comment type="caution">
    <text evidence="3">The sequence shown here is derived from an EMBL/GenBank/DDBJ whole genome shotgun (WGS) entry which is preliminary data.</text>
</comment>
<dbReference type="InterPro" id="IPR000772">
    <property type="entry name" value="Ricin_B_lectin"/>
</dbReference>
<dbReference type="SUPFAM" id="SSF50370">
    <property type="entry name" value="Ricin B-like lectins"/>
    <property type="match status" value="1"/>
</dbReference>
<dbReference type="InterPro" id="IPR035992">
    <property type="entry name" value="Ricin_B-like_lectins"/>
</dbReference>
<organism evidence="3 4">
    <name type="scientific">Acrocarpospora phusangensis</name>
    <dbReference type="NCBI Taxonomy" id="1070424"/>
    <lineage>
        <taxon>Bacteria</taxon>
        <taxon>Bacillati</taxon>
        <taxon>Actinomycetota</taxon>
        <taxon>Actinomycetes</taxon>
        <taxon>Streptosporangiales</taxon>
        <taxon>Streptosporangiaceae</taxon>
        <taxon>Acrocarpospora</taxon>
    </lineage>
</organism>
<keyword evidence="4" id="KW-1185">Reference proteome</keyword>
<accession>A0A919QKD6</accession>
<dbReference type="Gene3D" id="2.80.10.50">
    <property type="match status" value="2"/>
</dbReference>
<name>A0A919QKD6_9ACTN</name>
<sequence length="191" mass="21461">MRSRRFFRAAVAGLVMLATGFIAQTPANAASAIYISVYPPSGGTPASVPMVLDMREWSMVDGGRAQLWQKLTTGDFRNQRWWVTAKGQLQGYTYYEIKNQLSEKCLDMATDVPAGNGVRVQQWNCHGGWNQRWLAMPVETGNKWVQLINLSGPGLGPDRVCLDVTGVSYSNGAPLQVWRCSRNWNQRWNIY</sequence>
<dbReference type="AlphaFoldDB" id="A0A919QKD6"/>
<dbReference type="RefSeq" id="WP_204044568.1">
    <property type="nucleotide sequence ID" value="NZ_BOOA01000067.1"/>
</dbReference>
<evidence type="ECO:0000259" key="2">
    <source>
        <dbReference type="Pfam" id="PF00652"/>
    </source>
</evidence>
<evidence type="ECO:0000256" key="1">
    <source>
        <dbReference type="SAM" id="SignalP"/>
    </source>
</evidence>
<dbReference type="CDD" id="cd00161">
    <property type="entry name" value="beta-trefoil_Ricin-like"/>
    <property type="match status" value="1"/>
</dbReference>
<protein>
    <recommendedName>
        <fullName evidence="2">Ricin B lectin domain-containing protein</fullName>
    </recommendedName>
</protein>
<feature type="domain" description="Ricin B lectin" evidence="2">
    <location>
        <begin position="94"/>
        <end position="190"/>
    </location>
</feature>
<dbReference type="Proteomes" id="UP000640052">
    <property type="component" value="Unassembled WGS sequence"/>
</dbReference>
<keyword evidence="1" id="KW-0732">Signal</keyword>
<evidence type="ECO:0000313" key="3">
    <source>
        <dbReference type="EMBL" id="GIH27925.1"/>
    </source>
</evidence>
<feature type="chain" id="PRO_5037846848" description="Ricin B lectin domain-containing protein" evidence="1">
    <location>
        <begin position="30"/>
        <end position="191"/>
    </location>
</feature>
<reference evidence="3" key="1">
    <citation type="submission" date="2021-01" db="EMBL/GenBank/DDBJ databases">
        <title>Whole genome shotgun sequence of Acrocarpospora phusangensis NBRC 108782.</title>
        <authorList>
            <person name="Komaki H."/>
            <person name="Tamura T."/>
        </authorList>
    </citation>
    <scope>NUCLEOTIDE SEQUENCE</scope>
    <source>
        <strain evidence="3">NBRC 108782</strain>
    </source>
</reference>